<accession>A0A3M7T4D9</accession>
<protein>
    <submittedName>
        <fullName evidence="1">Uncharacterized protein</fullName>
    </submittedName>
</protein>
<gene>
    <name evidence="1" type="ORF">BpHYR1_016488</name>
</gene>
<dbReference type="Proteomes" id="UP000276133">
    <property type="component" value="Unassembled WGS sequence"/>
</dbReference>
<feature type="non-terminal residue" evidence="1">
    <location>
        <position position="1"/>
    </location>
</feature>
<organism evidence="1 2">
    <name type="scientific">Brachionus plicatilis</name>
    <name type="common">Marine rotifer</name>
    <name type="synonym">Brachionus muelleri</name>
    <dbReference type="NCBI Taxonomy" id="10195"/>
    <lineage>
        <taxon>Eukaryota</taxon>
        <taxon>Metazoa</taxon>
        <taxon>Spiralia</taxon>
        <taxon>Gnathifera</taxon>
        <taxon>Rotifera</taxon>
        <taxon>Eurotatoria</taxon>
        <taxon>Monogononta</taxon>
        <taxon>Pseudotrocha</taxon>
        <taxon>Ploima</taxon>
        <taxon>Brachionidae</taxon>
        <taxon>Brachionus</taxon>
    </lineage>
</organism>
<evidence type="ECO:0000313" key="1">
    <source>
        <dbReference type="EMBL" id="RNA42933.1"/>
    </source>
</evidence>
<comment type="caution">
    <text evidence="1">The sequence shown here is derived from an EMBL/GenBank/DDBJ whole genome shotgun (WGS) entry which is preliminary data.</text>
</comment>
<sequence length="82" mass="9546">THLTFFAQSNYLENIESSANIGYLRRIFNWSRLRIIVYPCEHLPFGIVKDIVRRKATKCISNVLVQTDFSNASKNKTKKNNL</sequence>
<proteinExistence type="predicted"/>
<name>A0A3M7T4D9_BRAPC</name>
<reference evidence="1 2" key="1">
    <citation type="journal article" date="2018" name="Sci. Rep.">
        <title>Genomic signatures of local adaptation to the degree of environmental predictability in rotifers.</title>
        <authorList>
            <person name="Franch-Gras L."/>
            <person name="Hahn C."/>
            <person name="Garcia-Roger E.M."/>
            <person name="Carmona M.J."/>
            <person name="Serra M."/>
            <person name="Gomez A."/>
        </authorList>
    </citation>
    <scope>NUCLEOTIDE SEQUENCE [LARGE SCALE GENOMIC DNA]</scope>
    <source>
        <strain evidence="1">HYR1</strain>
    </source>
</reference>
<dbReference type="EMBL" id="REGN01000296">
    <property type="protein sequence ID" value="RNA42933.1"/>
    <property type="molecule type" value="Genomic_DNA"/>
</dbReference>
<keyword evidence="2" id="KW-1185">Reference proteome</keyword>
<dbReference type="AlphaFoldDB" id="A0A3M7T4D9"/>
<evidence type="ECO:0000313" key="2">
    <source>
        <dbReference type="Proteomes" id="UP000276133"/>
    </source>
</evidence>